<name>A0A2P2P4I6_RHIMU</name>
<dbReference type="AlphaFoldDB" id="A0A2P2P4I6"/>
<organism evidence="2">
    <name type="scientific">Rhizophora mucronata</name>
    <name type="common">Asiatic mangrove</name>
    <dbReference type="NCBI Taxonomy" id="61149"/>
    <lineage>
        <taxon>Eukaryota</taxon>
        <taxon>Viridiplantae</taxon>
        <taxon>Streptophyta</taxon>
        <taxon>Embryophyta</taxon>
        <taxon>Tracheophyta</taxon>
        <taxon>Spermatophyta</taxon>
        <taxon>Magnoliopsida</taxon>
        <taxon>eudicotyledons</taxon>
        <taxon>Gunneridae</taxon>
        <taxon>Pentapetalae</taxon>
        <taxon>rosids</taxon>
        <taxon>fabids</taxon>
        <taxon>Malpighiales</taxon>
        <taxon>Rhizophoraceae</taxon>
        <taxon>Rhizophora</taxon>
    </lineage>
</organism>
<protein>
    <submittedName>
        <fullName evidence="2">Uncharacterized protein</fullName>
    </submittedName>
</protein>
<feature type="region of interest" description="Disordered" evidence="1">
    <location>
        <begin position="1"/>
        <end position="26"/>
    </location>
</feature>
<dbReference type="EMBL" id="GGEC01069174">
    <property type="protein sequence ID" value="MBX49658.1"/>
    <property type="molecule type" value="Transcribed_RNA"/>
</dbReference>
<accession>A0A2P2P4I6</accession>
<sequence>MLSKSLQAKLHNNNQMRKRKRINLLV</sequence>
<feature type="compositionally biased region" description="Basic residues" evidence="1">
    <location>
        <begin position="16"/>
        <end position="26"/>
    </location>
</feature>
<reference evidence="2" key="1">
    <citation type="submission" date="2018-02" db="EMBL/GenBank/DDBJ databases">
        <title>Rhizophora mucronata_Transcriptome.</title>
        <authorList>
            <person name="Meera S.P."/>
            <person name="Sreeshan A."/>
            <person name="Augustine A."/>
        </authorList>
    </citation>
    <scope>NUCLEOTIDE SEQUENCE</scope>
    <source>
        <tissue evidence="2">Leaf</tissue>
    </source>
</reference>
<evidence type="ECO:0000313" key="2">
    <source>
        <dbReference type="EMBL" id="MBX49658.1"/>
    </source>
</evidence>
<feature type="compositionally biased region" description="Polar residues" evidence="1">
    <location>
        <begin position="1"/>
        <end position="15"/>
    </location>
</feature>
<evidence type="ECO:0000256" key="1">
    <source>
        <dbReference type="SAM" id="MobiDB-lite"/>
    </source>
</evidence>
<proteinExistence type="predicted"/>